<name>K0SYF9_THAOC</name>
<organism evidence="1 2">
    <name type="scientific">Thalassiosira oceanica</name>
    <name type="common">Marine diatom</name>
    <dbReference type="NCBI Taxonomy" id="159749"/>
    <lineage>
        <taxon>Eukaryota</taxon>
        <taxon>Sar</taxon>
        <taxon>Stramenopiles</taxon>
        <taxon>Ochrophyta</taxon>
        <taxon>Bacillariophyta</taxon>
        <taxon>Coscinodiscophyceae</taxon>
        <taxon>Thalassiosirophycidae</taxon>
        <taxon>Thalassiosirales</taxon>
        <taxon>Thalassiosiraceae</taxon>
        <taxon>Thalassiosira</taxon>
    </lineage>
</organism>
<evidence type="ECO:0000313" key="2">
    <source>
        <dbReference type="Proteomes" id="UP000266841"/>
    </source>
</evidence>
<reference evidence="1 2" key="1">
    <citation type="journal article" date="2012" name="Genome Biol.">
        <title>Genome and low-iron response of an oceanic diatom adapted to chronic iron limitation.</title>
        <authorList>
            <person name="Lommer M."/>
            <person name="Specht M."/>
            <person name="Roy A.S."/>
            <person name="Kraemer L."/>
            <person name="Andreson R."/>
            <person name="Gutowska M.A."/>
            <person name="Wolf J."/>
            <person name="Bergner S.V."/>
            <person name="Schilhabel M.B."/>
            <person name="Klostermeier U.C."/>
            <person name="Beiko R.G."/>
            <person name="Rosenstiel P."/>
            <person name="Hippler M."/>
            <person name="Laroche J."/>
        </authorList>
    </citation>
    <scope>NUCLEOTIDE SEQUENCE [LARGE SCALE GENOMIC DNA]</scope>
    <source>
        <strain evidence="1 2">CCMP1005</strain>
    </source>
</reference>
<comment type="caution">
    <text evidence="1">The sequence shown here is derived from an EMBL/GenBank/DDBJ whole genome shotgun (WGS) entry which is preliminary data.</text>
</comment>
<evidence type="ECO:0000313" key="1">
    <source>
        <dbReference type="EMBL" id="EJK70019.1"/>
    </source>
</evidence>
<feature type="non-terminal residue" evidence="1">
    <location>
        <position position="216"/>
    </location>
</feature>
<dbReference type="Proteomes" id="UP000266841">
    <property type="component" value="Unassembled WGS sequence"/>
</dbReference>
<accession>K0SYF9</accession>
<keyword evidence="2" id="KW-1185">Reference proteome</keyword>
<sequence>MNSSLRDFGPTHWLAGQASAASPPRREGGRVALASVYKETYPPAAAACLAAQVPGDASKAGRESRVARPEVVGHVACKTTCFALHPEAVEWVLLPAHEPTCETNSSQEEKVCEMDHTKPGKAVSGRWRDTNDTLDCEQRIEVLMRTSSFPLQAEERVMKIASDAGLDHLATDLLQRACENDLLVSPQAYTALMNCLRRQGSIKLEKMEQVLLNLAG</sequence>
<proteinExistence type="predicted"/>
<gene>
    <name evidence="1" type="ORF">THAOC_08661</name>
</gene>
<dbReference type="AlphaFoldDB" id="K0SYF9"/>
<protein>
    <submittedName>
        <fullName evidence="1">Uncharacterized protein</fullName>
    </submittedName>
</protein>
<dbReference type="EMBL" id="AGNL01009194">
    <property type="protein sequence ID" value="EJK70019.1"/>
    <property type="molecule type" value="Genomic_DNA"/>
</dbReference>